<evidence type="ECO:0000313" key="3">
    <source>
        <dbReference type="EMBL" id="RZF22607.1"/>
    </source>
</evidence>
<dbReference type="PANTHER" id="PTHR30041">
    <property type="entry name" value="ARSENATE REDUCTASE"/>
    <property type="match status" value="1"/>
</dbReference>
<evidence type="ECO:0000256" key="1">
    <source>
        <dbReference type="ARBA" id="ARBA00007198"/>
    </source>
</evidence>
<dbReference type="NCBIfam" id="TIGR01617">
    <property type="entry name" value="arsC_related"/>
    <property type="match status" value="1"/>
</dbReference>
<dbReference type="InterPro" id="IPR006504">
    <property type="entry name" value="Tscrpt_reg_Spx/MgsR"/>
</dbReference>
<evidence type="ECO:0000313" key="4">
    <source>
        <dbReference type="Proteomes" id="UP000443582"/>
    </source>
</evidence>
<proteinExistence type="inferred from homology"/>
<dbReference type="Gene3D" id="3.40.30.10">
    <property type="entry name" value="Glutaredoxin"/>
    <property type="match status" value="1"/>
</dbReference>
<dbReference type="PANTHER" id="PTHR30041:SF8">
    <property type="entry name" value="PROTEIN YFFB"/>
    <property type="match status" value="1"/>
</dbReference>
<comment type="similarity">
    <text evidence="1 2">Belongs to the ArsC family.</text>
</comment>
<dbReference type="PROSITE" id="PS51353">
    <property type="entry name" value="ARSC"/>
    <property type="match status" value="1"/>
</dbReference>
<dbReference type="RefSeq" id="WP_114705552.1">
    <property type="nucleotide sequence ID" value="NZ_QDKL01000001.1"/>
</dbReference>
<gene>
    <name evidence="3" type="ORF">DAY19_02210</name>
</gene>
<name>A0ABY0II24_9BACT</name>
<sequence>MMKIYGIKNCDTVKKALKYLDAKGASYEFIDYKKTPPTKEDLKRWDEAFGELPANKRGPTFRKIKDEFEGATKAQQIKLLIENTSAIKRPILEKGKKTLRGFSTEEWDKVVK</sequence>
<reference evidence="4" key="1">
    <citation type="journal article" date="2019" name="Int. J. Syst. Evol. Microbiol.">
        <title>Halobacteriovorax valvorus sp. nov., a novel prokaryotic predator isolated from coastal seawater of China.</title>
        <authorList>
            <person name="Chen M.-X."/>
        </authorList>
    </citation>
    <scope>NUCLEOTIDE SEQUENCE [LARGE SCALE GENOMIC DNA]</scope>
    <source>
        <strain evidence="4">BL9</strain>
    </source>
</reference>
<dbReference type="InterPro" id="IPR006660">
    <property type="entry name" value="Arsenate_reductase-like"/>
</dbReference>
<evidence type="ECO:0000256" key="2">
    <source>
        <dbReference type="PROSITE-ProRule" id="PRU01282"/>
    </source>
</evidence>
<comment type="caution">
    <text evidence="3">The sequence shown here is derived from an EMBL/GenBank/DDBJ whole genome shotgun (WGS) entry which is preliminary data.</text>
</comment>
<organism evidence="3 4">
    <name type="scientific">Halobacteriovorax vibrionivorans</name>
    <dbReference type="NCBI Taxonomy" id="2152716"/>
    <lineage>
        <taxon>Bacteria</taxon>
        <taxon>Pseudomonadati</taxon>
        <taxon>Bdellovibrionota</taxon>
        <taxon>Bacteriovoracia</taxon>
        <taxon>Bacteriovoracales</taxon>
        <taxon>Halobacteriovoraceae</taxon>
        <taxon>Halobacteriovorax</taxon>
    </lineage>
</organism>
<accession>A0ABY0II24</accession>
<dbReference type="SUPFAM" id="SSF52833">
    <property type="entry name" value="Thioredoxin-like"/>
    <property type="match status" value="1"/>
</dbReference>
<dbReference type="EMBL" id="QDKL01000001">
    <property type="protein sequence ID" value="RZF22607.1"/>
    <property type="molecule type" value="Genomic_DNA"/>
</dbReference>
<keyword evidence="4" id="KW-1185">Reference proteome</keyword>
<dbReference type="Pfam" id="PF03960">
    <property type="entry name" value="ArsC"/>
    <property type="match status" value="1"/>
</dbReference>
<dbReference type="InterPro" id="IPR036249">
    <property type="entry name" value="Thioredoxin-like_sf"/>
</dbReference>
<dbReference type="Proteomes" id="UP000443582">
    <property type="component" value="Unassembled WGS sequence"/>
</dbReference>
<protein>
    <submittedName>
        <fullName evidence="3">Spx/MgsR family RNA polymerase-binding regulatory protein</fullName>
    </submittedName>
</protein>